<dbReference type="Proteomes" id="UP000694844">
    <property type="component" value="Chromosome 2"/>
</dbReference>
<dbReference type="RefSeq" id="XP_022313206.1">
    <property type="nucleotide sequence ID" value="XM_022457498.1"/>
</dbReference>
<dbReference type="GO" id="GO:0008045">
    <property type="term" value="P:motor neuron axon guidance"/>
    <property type="evidence" value="ECO:0007669"/>
    <property type="project" value="TreeGrafter"/>
</dbReference>
<organism evidence="5 6">
    <name type="scientific">Crassostrea virginica</name>
    <name type="common">Eastern oyster</name>
    <dbReference type="NCBI Taxonomy" id="6565"/>
    <lineage>
        <taxon>Eukaryota</taxon>
        <taxon>Metazoa</taxon>
        <taxon>Spiralia</taxon>
        <taxon>Lophotrochozoa</taxon>
        <taxon>Mollusca</taxon>
        <taxon>Bivalvia</taxon>
        <taxon>Autobranchia</taxon>
        <taxon>Pteriomorphia</taxon>
        <taxon>Ostreida</taxon>
        <taxon>Ostreoidea</taxon>
        <taxon>Ostreidae</taxon>
        <taxon>Crassostrea</taxon>
    </lineage>
</organism>
<keyword evidence="2" id="KW-0732">Signal</keyword>
<dbReference type="OrthoDB" id="6154890at2759"/>
<feature type="signal peptide" evidence="2">
    <location>
        <begin position="1"/>
        <end position="23"/>
    </location>
</feature>
<dbReference type="InterPro" id="IPR008979">
    <property type="entry name" value="Galactose-bd-like_sf"/>
</dbReference>
<dbReference type="InterPro" id="IPR000387">
    <property type="entry name" value="Tyr_Pase_dom"/>
</dbReference>
<dbReference type="SMART" id="SM00194">
    <property type="entry name" value="PTPc"/>
    <property type="match status" value="1"/>
</dbReference>
<keyword evidence="1" id="KW-1133">Transmembrane helix</keyword>
<evidence type="ECO:0000259" key="3">
    <source>
        <dbReference type="PROSITE" id="PS50055"/>
    </source>
</evidence>
<dbReference type="PANTHER" id="PTHR19134:SF449">
    <property type="entry name" value="TYROSINE-PROTEIN PHOSPHATASE 1"/>
    <property type="match status" value="1"/>
</dbReference>
<reference evidence="6" key="1">
    <citation type="submission" date="2025-08" db="UniProtKB">
        <authorList>
            <consortium name="RefSeq"/>
        </authorList>
    </citation>
    <scope>IDENTIFICATION</scope>
    <source>
        <tissue evidence="6">Whole sample</tissue>
    </source>
</reference>
<protein>
    <submittedName>
        <fullName evidence="6">Uncharacterized protein LOC111118171 isoform X1</fullName>
    </submittedName>
</protein>
<dbReference type="KEGG" id="cvn:111118171"/>
<gene>
    <name evidence="6" type="primary">LOC111118171</name>
</gene>
<dbReference type="AlphaFoldDB" id="A0A8B8CF58"/>
<feature type="domain" description="Tyrosine-protein phosphatase" evidence="3">
    <location>
        <begin position="538"/>
        <end position="768"/>
    </location>
</feature>
<dbReference type="InterPro" id="IPR029021">
    <property type="entry name" value="Prot-tyrosine_phosphatase-like"/>
</dbReference>
<evidence type="ECO:0000313" key="5">
    <source>
        <dbReference type="Proteomes" id="UP000694844"/>
    </source>
</evidence>
<keyword evidence="1" id="KW-0472">Membrane</keyword>
<dbReference type="PANTHER" id="PTHR19134">
    <property type="entry name" value="RECEPTOR-TYPE TYROSINE-PROTEIN PHOSPHATASE"/>
    <property type="match status" value="1"/>
</dbReference>
<dbReference type="SMART" id="SM00404">
    <property type="entry name" value="PTPc_motif"/>
    <property type="match status" value="1"/>
</dbReference>
<dbReference type="PROSITE" id="PS50055">
    <property type="entry name" value="TYR_PHOSPHATASE_PTP"/>
    <property type="match status" value="1"/>
</dbReference>
<dbReference type="GeneID" id="111118171"/>
<name>A0A8B8CF58_CRAVI</name>
<dbReference type="CDD" id="cd00047">
    <property type="entry name" value="PTPc"/>
    <property type="match status" value="1"/>
</dbReference>
<dbReference type="Pfam" id="PF00102">
    <property type="entry name" value="Y_phosphatase"/>
    <property type="match status" value="1"/>
</dbReference>
<accession>A0A8B8CF58</accession>
<dbReference type="Gene3D" id="2.60.120.260">
    <property type="entry name" value="Galactose-binding domain-like"/>
    <property type="match status" value="2"/>
</dbReference>
<dbReference type="SUPFAM" id="SSF49785">
    <property type="entry name" value="Galactose-binding domain-like"/>
    <property type="match status" value="2"/>
</dbReference>
<dbReference type="PROSITE" id="PS50056">
    <property type="entry name" value="TYR_PHOSPHATASE_2"/>
    <property type="match status" value="1"/>
</dbReference>
<dbReference type="GO" id="GO:0004725">
    <property type="term" value="F:protein tyrosine phosphatase activity"/>
    <property type="evidence" value="ECO:0007669"/>
    <property type="project" value="UniProtKB-EC"/>
</dbReference>
<proteinExistence type="predicted"/>
<evidence type="ECO:0000313" key="6">
    <source>
        <dbReference type="RefSeq" id="XP_022313206.1"/>
    </source>
</evidence>
<dbReference type="SUPFAM" id="SSF52799">
    <property type="entry name" value="(Phosphotyrosine protein) phosphatases II"/>
    <property type="match status" value="1"/>
</dbReference>
<dbReference type="InterPro" id="IPR000242">
    <property type="entry name" value="PTP_cat"/>
</dbReference>
<dbReference type="InterPro" id="IPR050348">
    <property type="entry name" value="Protein-Tyr_Phosphatase"/>
</dbReference>
<evidence type="ECO:0000259" key="4">
    <source>
        <dbReference type="PROSITE" id="PS50056"/>
    </source>
</evidence>
<keyword evidence="5" id="KW-1185">Reference proteome</keyword>
<keyword evidence="1" id="KW-0812">Transmembrane</keyword>
<feature type="domain" description="Tyrosine specific protein phosphatases" evidence="4">
    <location>
        <begin position="684"/>
        <end position="759"/>
    </location>
</feature>
<dbReference type="PRINTS" id="PR00700">
    <property type="entry name" value="PRTYPHPHTASE"/>
</dbReference>
<feature type="transmembrane region" description="Helical" evidence="1">
    <location>
        <begin position="434"/>
        <end position="458"/>
    </location>
</feature>
<evidence type="ECO:0000256" key="2">
    <source>
        <dbReference type="SAM" id="SignalP"/>
    </source>
</evidence>
<dbReference type="InterPro" id="IPR003595">
    <property type="entry name" value="Tyr_Pase_cat"/>
</dbReference>
<sequence>MNMEIYIFVFLLILSILKTDANGFPRVTQSTVESMNEAGYGIDGSLTTYARTSNKAGQFWKITFNQSYDISFVFLRIRGASANMMFHLFIDGGGLSNDTLCAEFSFNNTVINEAYIECHKPMRGNKLTLRRDGEIRLFEFRPIACDREEVFDIISNTSVKCSENFFSVTRTEENESVGYKCPICQLQILPKLCKEPGFEKYRGFDNLYTTQSSLNDVNAVSRETMNTSDFPRVTQSTVESMNEAGYGIDGNLTTYARTSNKAGQYWKINFNQSYDISFVFLRIRGASANKMFHLFNDGEGEGVSNETLCAEFSFNNTVINEAYIECHKPMRGNKLTLRRDGEIRLFEFRPIVCDRDTLLDVISNTSVKCSEDALSVTGTNKTEKYECPICQLQILPNLCNKPRFEKCKSLSTLNRGLNEENDDRQETMDAQNSLWTTVIICFGSLGGFIMVLVPIIVLKCRAKQIYENQNYDSVIHEEIHSEQTNFQLEEEDVIYSNIASSRIPVETFIHQVTRKKVYDSFLEDFQSLSNDMDLNSANVLNFNENKGEDYTRLMFNSTDSSKIDYVNASFIDGFSKGNAYIAAQGPSSTDTMIDFWELIWQNNCTRIVALTSDVENEKNTSIYWPPAVEEIGSFIITTDKQDIYKHYTIRQLTVTKKGDNEKRNMKINHFHHTSWQRRHIPECLDSLLCLRNLVKSGLSDTDGPVLVHCSTDFGQTGTYIGLDYLIEEGLELGNIDIKACVSQLRKQRSSFIETCEEYMFLQEALVQYFANRRSTSKNS</sequence>
<feature type="chain" id="PRO_5034358744" evidence="2">
    <location>
        <begin position="24"/>
        <end position="779"/>
    </location>
</feature>
<evidence type="ECO:0000256" key="1">
    <source>
        <dbReference type="SAM" id="Phobius"/>
    </source>
</evidence>
<dbReference type="Gene3D" id="3.90.190.10">
    <property type="entry name" value="Protein tyrosine phosphatase superfamily"/>
    <property type="match status" value="1"/>
</dbReference>